<dbReference type="InterPro" id="IPR036236">
    <property type="entry name" value="Znf_C2H2_sf"/>
</dbReference>
<sequence>MRHGSGILLRCPGCSKHYKTKNSLSVHQSRDCKYKSMFMCLECRRTFRRKENVRHHLFINKDCNKGGSALNFVRIKDPEMIKQTHMTPKVQ</sequence>
<gene>
    <name evidence="2" type="ORF">PHAECO_LOCUS6490</name>
</gene>
<dbReference type="Pfam" id="PF00096">
    <property type="entry name" value="zf-C2H2"/>
    <property type="match status" value="2"/>
</dbReference>
<dbReference type="AlphaFoldDB" id="A0A9N9X2Q0"/>
<accession>A0A9N9X2Q0</accession>
<dbReference type="Gene3D" id="3.30.160.60">
    <property type="entry name" value="Classic Zinc Finger"/>
    <property type="match status" value="1"/>
</dbReference>
<proteinExistence type="predicted"/>
<evidence type="ECO:0000313" key="2">
    <source>
        <dbReference type="EMBL" id="CAG9818609.1"/>
    </source>
</evidence>
<name>A0A9N9X2Q0_PHACE</name>
<dbReference type="EMBL" id="OU896708">
    <property type="protein sequence ID" value="CAG9818609.1"/>
    <property type="molecule type" value="Genomic_DNA"/>
</dbReference>
<reference evidence="2" key="2">
    <citation type="submission" date="2022-10" db="EMBL/GenBank/DDBJ databases">
        <authorList>
            <consortium name="ENA_rothamsted_submissions"/>
            <consortium name="culmorum"/>
            <person name="King R."/>
        </authorList>
    </citation>
    <scope>NUCLEOTIDE SEQUENCE</scope>
</reference>
<dbReference type="OrthoDB" id="6772902at2759"/>
<dbReference type="SUPFAM" id="SSF57667">
    <property type="entry name" value="beta-beta-alpha zinc fingers"/>
    <property type="match status" value="1"/>
</dbReference>
<protein>
    <recommendedName>
        <fullName evidence="1">C2H2-type domain-containing protein</fullName>
    </recommendedName>
</protein>
<feature type="domain" description="C2H2-type" evidence="1">
    <location>
        <begin position="38"/>
        <end position="57"/>
    </location>
</feature>
<feature type="domain" description="C2H2-type" evidence="1">
    <location>
        <begin position="10"/>
        <end position="29"/>
    </location>
</feature>
<reference evidence="2" key="1">
    <citation type="submission" date="2022-01" db="EMBL/GenBank/DDBJ databases">
        <authorList>
            <person name="King R."/>
        </authorList>
    </citation>
    <scope>NUCLEOTIDE SEQUENCE</scope>
</reference>
<organism evidence="2 3">
    <name type="scientific">Phaedon cochleariae</name>
    <name type="common">Mustard beetle</name>
    <dbReference type="NCBI Taxonomy" id="80249"/>
    <lineage>
        <taxon>Eukaryota</taxon>
        <taxon>Metazoa</taxon>
        <taxon>Ecdysozoa</taxon>
        <taxon>Arthropoda</taxon>
        <taxon>Hexapoda</taxon>
        <taxon>Insecta</taxon>
        <taxon>Pterygota</taxon>
        <taxon>Neoptera</taxon>
        <taxon>Endopterygota</taxon>
        <taxon>Coleoptera</taxon>
        <taxon>Polyphaga</taxon>
        <taxon>Cucujiformia</taxon>
        <taxon>Chrysomeloidea</taxon>
        <taxon>Chrysomelidae</taxon>
        <taxon>Chrysomelinae</taxon>
        <taxon>Chrysomelini</taxon>
        <taxon>Phaedon</taxon>
    </lineage>
</organism>
<evidence type="ECO:0000313" key="3">
    <source>
        <dbReference type="Proteomes" id="UP001153737"/>
    </source>
</evidence>
<dbReference type="Proteomes" id="UP001153737">
    <property type="component" value="Chromosome 2"/>
</dbReference>
<dbReference type="InterPro" id="IPR013087">
    <property type="entry name" value="Znf_C2H2_type"/>
</dbReference>
<evidence type="ECO:0000259" key="1">
    <source>
        <dbReference type="Pfam" id="PF00096"/>
    </source>
</evidence>
<keyword evidence="3" id="KW-1185">Reference proteome</keyword>